<dbReference type="InterPro" id="IPR037176">
    <property type="entry name" value="Osmotin/thaumatin-like_sf"/>
</dbReference>
<feature type="disulfide bond" evidence="3">
    <location>
        <begin position="34"/>
        <end position="243"/>
    </location>
</feature>
<evidence type="ECO:0000313" key="5">
    <source>
        <dbReference type="EMBL" id="PNR52449.1"/>
    </source>
</evidence>
<name>A9SSI6_PHYPA</name>
<dbReference type="EnsemblPlants" id="Pp3c6_11450V3.1">
    <property type="protein sequence ID" value="Pp3c6_11450V3.1"/>
    <property type="gene ID" value="Pp3c6_11450"/>
</dbReference>
<dbReference type="CDD" id="cd09218">
    <property type="entry name" value="TLP-PA"/>
    <property type="match status" value="1"/>
</dbReference>
<evidence type="ECO:0000256" key="1">
    <source>
        <dbReference type="ARBA" id="ARBA00010607"/>
    </source>
</evidence>
<feature type="disulfide bond" evidence="3">
    <location>
        <begin position="164"/>
        <end position="179"/>
    </location>
</feature>
<evidence type="ECO:0000256" key="4">
    <source>
        <dbReference type="SAM" id="SignalP"/>
    </source>
</evidence>
<feature type="disulfide bond" evidence="3">
    <location>
        <begin position="156"/>
        <end position="216"/>
    </location>
</feature>
<dbReference type="Gramene" id="Pp3c6_11450V3.1">
    <property type="protein sequence ID" value="Pp3c6_11450V3.1"/>
    <property type="gene ID" value="Pp3c6_11450"/>
</dbReference>
<evidence type="ECO:0000313" key="7">
    <source>
        <dbReference type="Proteomes" id="UP000006727"/>
    </source>
</evidence>
<evidence type="ECO:0000256" key="3">
    <source>
        <dbReference type="PIRSR" id="PIRSR002703-1"/>
    </source>
</evidence>
<feature type="disulfide bond" evidence="3">
    <location>
        <begin position="97"/>
        <end position="103"/>
    </location>
</feature>
<dbReference type="SUPFAM" id="SSF49870">
    <property type="entry name" value="Osmotin, thaumatin-like protein"/>
    <property type="match status" value="1"/>
</dbReference>
<dbReference type="EnsemblPlants" id="Pp3c6_11450V3.2">
    <property type="protein sequence ID" value="Pp3c6_11450V3.2"/>
    <property type="gene ID" value="Pp3c6_11450"/>
</dbReference>
<dbReference type="RefSeq" id="XP_024379415.1">
    <property type="nucleotide sequence ID" value="XM_024523647.2"/>
</dbReference>
<dbReference type="Pfam" id="PF00314">
    <property type="entry name" value="Thaumatin"/>
    <property type="match status" value="1"/>
</dbReference>
<proteinExistence type="inferred from homology"/>
<dbReference type="Gramene" id="Pp3c6_11450V3.2">
    <property type="protein sequence ID" value="Pp3c6_11450V3.2"/>
    <property type="gene ID" value="Pp3c6_11450"/>
</dbReference>
<dbReference type="FunFam" id="2.60.110.10:FF:000002">
    <property type="entry name" value="Thaumatin-like protein 1a"/>
    <property type="match status" value="1"/>
</dbReference>
<dbReference type="HOGENOM" id="CLU_043181_0_1_1"/>
<feature type="chain" id="PRO_5014297913" description="Thaumatin-like protein" evidence="4">
    <location>
        <begin position="26"/>
        <end position="248"/>
    </location>
</feature>
<protein>
    <recommendedName>
        <fullName evidence="8">Thaumatin-like protein</fullName>
    </recommendedName>
</protein>
<reference evidence="5 7" key="2">
    <citation type="journal article" date="2018" name="Plant J.">
        <title>The Physcomitrella patens chromosome-scale assembly reveals moss genome structure and evolution.</title>
        <authorList>
            <person name="Lang D."/>
            <person name="Ullrich K.K."/>
            <person name="Murat F."/>
            <person name="Fuchs J."/>
            <person name="Jenkins J."/>
            <person name="Haas F.B."/>
            <person name="Piednoel M."/>
            <person name="Gundlach H."/>
            <person name="Van Bel M."/>
            <person name="Meyberg R."/>
            <person name="Vives C."/>
            <person name="Morata J."/>
            <person name="Symeonidi A."/>
            <person name="Hiss M."/>
            <person name="Muchero W."/>
            <person name="Kamisugi Y."/>
            <person name="Saleh O."/>
            <person name="Blanc G."/>
            <person name="Decker E.L."/>
            <person name="van Gessel N."/>
            <person name="Grimwood J."/>
            <person name="Hayes R.D."/>
            <person name="Graham S.W."/>
            <person name="Gunter L.E."/>
            <person name="McDaniel S.F."/>
            <person name="Hoernstein S.N.W."/>
            <person name="Larsson A."/>
            <person name="Li F.W."/>
            <person name="Perroud P.F."/>
            <person name="Phillips J."/>
            <person name="Ranjan P."/>
            <person name="Rokshar D.S."/>
            <person name="Rothfels C.J."/>
            <person name="Schneider L."/>
            <person name="Shu S."/>
            <person name="Stevenson D.W."/>
            <person name="Thummler F."/>
            <person name="Tillich M."/>
            <person name="Villarreal Aguilar J.C."/>
            <person name="Widiez T."/>
            <person name="Wong G.K."/>
            <person name="Wymore A."/>
            <person name="Zhang Y."/>
            <person name="Zimmer A.D."/>
            <person name="Quatrano R.S."/>
            <person name="Mayer K.F.X."/>
            <person name="Goodstein D."/>
            <person name="Casacuberta J.M."/>
            <person name="Vandepoele K."/>
            <person name="Reski R."/>
            <person name="Cuming A.C."/>
            <person name="Tuskan G.A."/>
            <person name="Maumus F."/>
            <person name="Salse J."/>
            <person name="Schmutz J."/>
            <person name="Rensing S.A."/>
        </authorList>
    </citation>
    <scope>NUCLEOTIDE SEQUENCE [LARGE SCALE GENOMIC DNA]</scope>
    <source>
        <strain evidence="6 7">cv. Gransden 2004</strain>
    </source>
</reference>
<comment type="similarity">
    <text evidence="1">Belongs to the thaumatin family.</text>
</comment>
<dbReference type="KEGG" id="ppp:112284103"/>
<gene>
    <name evidence="6" type="primary">LOC112284103</name>
    <name evidence="5" type="ORF">PHYPA_008823</name>
</gene>
<organism evidence="5">
    <name type="scientific">Physcomitrium patens</name>
    <name type="common">Spreading-leaved earth moss</name>
    <name type="synonym">Physcomitrella patens</name>
    <dbReference type="NCBI Taxonomy" id="3218"/>
    <lineage>
        <taxon>Eukaryota</taxon>
        <taxon>Viridiplantae</taxon>
        <taxon>Streptophyta</taxon>
        <taxon>Embryophyta</taxon>
        <taxon>Bryophyta</taxon>
        <taxon>Bryophytina</taxon>
        <taxon>Bryopsida</taxon>
        <taxon>Funariidae</taxon>
        <taxon>Funariales</taxon>
        <taxon>Funariaceae</taxon>
        <taxon>Physcomitrium</taxon>
    </lineage>
</organism>
<evidence type="ECO:0008006" key="8">
    <source>
        <dbReference type="Google" id="ProtNLM"/>
    </source>
</evidence>
<dbReference type="eggNOG" id="ENOG502QPIR">
    <property type="taxonomic scope" value="Eukaryota"/>
</dbReference>
<keyword evidence="2 3" id="KW-1015">Disulfide bond</keyword>
<dbReference type="InterPro" id="IPR001938">
    <property type="entry name" value="Thaumatin"/>
</dbReference>
<reference evidence="5 7" key="1">
    <citation type="journal article" date="2008" name="Science">
        <title>The Physcomitrella genome reveals evolutionary insights into the conquest of land by plants.</title>
        <authorList>
            <person name="Rensing S."/>
            <person name="Lang D."/>
            <person name="Zimmer A."/>
            <person name="Terry A."/>
            <person name="Salamov A."/>
            <person name="Shapiro H."/>
            <person name="Nishiyama T."/>
            <person name="Perroud P.-F."/>
            <person name="Lindquist E."/>
            <person name="Kamisugi Y."/>
            <person name="Tanahashi T."/>
            <person name="Sakakibara K."/>
            <person name="Fujita T."/>
            <person name="Oishi K."/>
            <person name="Shin-I T."/>
            <person name="Kuroki Y."/>
            <person name="Toyoda A."/>
            <person name="Suzuki Y."/>
            <person name="Hashimoto A."/>
            <person name="Yamaguchi K."/>
            <person name="Sugano A."/>
            <person name="Kohara Y."/>
            <person name="Fujiyama A."/>
            <person name="Anterola A."/>
            <person name="Aoki S."/>
            <person name="Ashton N."/>
            <person name="Barbazuk W.B."/>
            <person name="Barker E."/>
            <person name="Bennetzen J."/>
            <person name="Bezanilla M."/>
            <person name="Blankenship R."/>
            <person name="Cho S.H."/>
            <person name="Dutcher S."/>
            <person name="Estelle M."/>
            <person name="Fawcett J.A."/>
            <person name="Gundlach H."/>
            <person name="Hanada K."/>
            <person name="Heyl A."/>
            <person name="Hicks K.A."/>
            <person name="Hugh J."/>
            <person name="Lohr M."/>
            <person name="Mayer K."/>
            <person name="Melkozernov A."/>
            <person name="Murata T."/>
            <person name="Nelson D."/>
            <person name="Pils B."/>
            <person name="Prigge M."/>
            <person name="Reiss B."/>
            <person name="Renner T."/>
            <person name="Rombauts S."/>
            <person name="Rushton P."/>
            <person name="Sanderfoot A."/>
            <person name="Schween G."/>
            <person name="Shiu S.-H."/>
            <person name="Stueber K."/>
            <person name="Theodoulou F.L."/>
            <person name="Tu H."/>
            <person name="Van de Peer Y."/>
            <person name="Verrier P.J."/>
            <person name="Waters E."/>
            <person name="Wood A."/>
            <person name="Yang L."/>
            <person name="Cove D."/>
            <person name="Cuming A."/>
            <person name="Hasebe M."/>
            <person name="Lucas S."/>
            <person name="Mishler D.B."/>
            <person name="Reski R."/>
            <person name="Grigoriev I."/>
            <person name="Quatrano R.S."/>
            <person name="Boore J.L."/>
        </authorList>
    </citation>
    <scope>NUCLEOTIDE SEQUENCE [LARGE SCALE GENOMIC DNA]</scope>
    <source>
        <strain evidence="6 7">cv. Gransden 2004</strain>
    </source>
</reference>
<feature type="disulfide bond" evidence="3">
    <location>
        <begin position="151"/>
        <end position="233"/>
    </location>
</feature>
<dbReference type="OrthoDB" id="430315at2759"/>
<dbReference type="Proteomes" id="UP000006727">
    <property type="component" value="Chromosome 6"/>
</dbReference>
<dbReference type="PRINTS" id="PR00347">
    <property type="entry name" value="THAUMATIN"/>
</dbReference>
<dbReference type="OMA" id="DEEYCCT"/>
<sequence>MSRANLVPFLIVLQVVCCMLQVAEAATFNIINGCQFTVWVGVQPNAKLPVLANGGFACASGDKVAVTAPQGWGGRFWGRTDCKFDAAGKGLCVTGDCGNVLHCNGAGGNPPASLAEITLNGSGGLDFYDISLVDGYNLPISMKPIGGTGECGATGCISDLNTKCPEALKFWSGFKVAGCKSACAAFNEPQYCCTGAYNTAATCPPTQYSKAFKAACPTAYSYAYDDATSTFTCKALVYDITFCPPGTA</sequence>
<dbReference type="PANTHER" id="PTHR31048">
    <property type="entry name" value="OS03G0233200 PROTEIN"/>
    <property type="match status" value="1"/>
</dbReference>
<feature type="disulfide bond" evidence="3">
    <location>
        <begin position="193"/>
        <end position="203"/>
    </location>
</feature>
<dbReference type="EMBL" id="ABEU02000006">
    <property type="protein sequence ID" value="PNR52449.1"/>
    <property type="molecule type" value="Genomic_DNA"/>
</dbReference>
<dbReference type="GO" id="GO:0006952">
    <property type="term" value="P:defense response"/>
    <property type="evidence" value="ECO:0000318"/>
    <property type="project" value="GO_Central"/>
</dbReference>
<feature type="signal peptide" evidence="4">
    <location>
        <begin position="1"/>
        <end position="25"/>
    </location>
</feature>
<dbReference type="PIRSF" id="PIRSF002703">
    <property type="entry name" value="Thaumatin"/>
    <property type="match status" value="1"/>
</dbReference>
<feature type="disulfide bond" evidence="3">
    <location>
        <begin position="82"/>
        <end position="92"/>
    </location>
</feature>
<accession>A9SSI6</accession>
<dbReference type="PaxDb" id="3218-PP1S113_128V6.1"/>
<dbReference type="Gene3D" id="2.60.110.10">
    <property type="entry name" value="Thaumatin"/>
    <property type="match status" value="1"/>
</dbReference>
<dbReference type="FunCoup" id="A9SSI6">
    <property type="interactions" value="127"/>
</dbReference>
<dbReference type="AlphaFoldDB" id="A9SSI6"/>
<evidence type="ECO:0000256" key="2">
    <source>
        <dbReference type="ARBA" id="ARBA00023157"/>
    </source>
</evidence>
<dbReference type="GeneID" id="112284103"/>
<keyword evidence="7" id="KW-1185">Reference proteome</keyword>
<evidence type="ECO:0000313" key="6">
    <source>
        <dbReference type="EnsemblPlants" id="Pp3c6_11450V3.1"/>
    </source>
</evidence>
<feature type="disulfide bond" evidence="3">
    <location>
        <begin position="183"/>
        <end position="192"/>
    </location>
</feature>
<dbReference type="PROSITE" id="PS51367">
    <property type="entry name" value="THAUMATIN_2"/>
    <property type="match status" value="1"/>
</dbReference>
<keyword evidence="4" id="KW-0732">Signal</keyword>
<dbReference type="SMART" id="SM00205">
    <property type="entry name" value="THN"/>
    <property type="match status" value="1"/>
</dbReference>
<reference evidence="6" key="3">
    <citation type="submission" date="2020-12" db="UniProtKB">
        <authorList>
            <consortium name="EnsemblPlants"/>
        </authorList>
    </citation>
    <scope>IDENTIFICATION</scope>
</reference>